<feature type="compositionally biased region" description="Basic and acidic residues" evidence="1">
    <location>
        <begin position="61"/>
        <end position="79"/>
    </location>
</feature>
<proteinExistence type="predicted"/>
<evidence type="ECO:0000313" key="2">
    <source>
        <dbReference type="EMBL" id="EGT37283.1"/>
    </source>
</evidence>
<dbReference type="Proteomes" id="UP000008068">
    <property type="component" value="Unassembled WGS sequence"/>
</dbReference>
<name>G0PMF9_CAEBE</name>
<protein>
    <submittedName>
        <fullName evidence="2">Uncharacterized protein</fullName>
    </submittedName>
</protein>
<feature type="compositionally biased region" description="Basic and acidic residues" evidence="1">
    <location>
        <begin position="12"/>
        <end position="50"/>
    </location>
</feature>
<dbReference type="EMBL" id="GL381364">
    <property type="protein sequence ID" value="EGT37283.1"/>
    <property type="molecule type" value="Genomic_DNA"/>
</dbReference>
<dbReference type="InParanoid" id="G0PMF9"/>
<sequence length="560" mass="65476">MGNEQSNRSYYRHPEPMEEDPRLRRLGENHRREKEELQRAFEKERRETQLKLENAINEGKQNIERLENEKKKTEQKRETELRKYENEKKEMEDKYEKAMGQLRTSEKTLRKQLIEQKKSQMEMERRHYAELLDKQCVELEKERERIATVAIMKEYLKIMNTSYEAKVSLKMIKLYCLEDSSESSKAKIRFELDNLSAFRERFRDQFERFPQFLLDEPNANRNTVDACRGFISQVKDTMDQDIMLGICGVLPDALENGDQSAIKSFGADAEVLATELSNIKNGSKLQIENKGLKELTAPSTQEVFKGDLRRTLMKEMYESQLKIKDAIDKGEQNIERLESLRKKLQDSQMGMESWHYADLFDKQCVELEQERERIATCAVLKEYLKIMTLSYLTKNALIIFKLLCLEDSPETFNAAIIGELCDLRTFHYQFQDQLQKFHEVLLNESKANRNTVDICRGFVSQVKETMDHDTMLGLCEVFPAALENGDLSAIKSFVADTDVLTAELSLIENGSKLQIEYKDLKELIAPSTQEVYIDFLEESLFQTKTVILLIIIAWIFCFCL</sequence>
<dbReference type="STRING" id="135651.G0PMF9"/>
<gene>
    <name evidence="2" type="ORF">CAEBREN_17144</name>
</gene>
<feature type="region of interest" description="Disordered" evidence="1">
    <location>
        <begin position="1"/>
        <end position="79"/>
    </location>
</feature>
<evidence type="ECO:0000256" key="1">
    <source>
        <dbReference type="SAM" id="MobiDB-lite"/>
    </source>
</evidence>
<dbReference type="HOGENOM" id="CLU_486833_0_0_1"/>
<dbReference type="OMA" id="YSNESPE"/>
<accession>G0PMF9</accession>
<dbReference type="eggNOG" id="ENOG502TK1V">
    <property type="taxonomic scope" value="Eukaryota"/>
</dbReference>
<organism evidence="3">
    <name type="scientific">Caenorhabditis brenneri</name>
    <name type="common">Nematode worm</name>
    <dbReference type="NCBI Taxonomy" id="135651"/>
    <lineage>
        <taxon>Eukaryota</taxon>
        <taxon>Metazoa</taxon>
        <taxon>Ecdysozoa</taxon>
        <taxon>Nematoda</taxon>
        <taxon>Chromadorea</taxon>
        <taxon>Rhabditida</taxon>
        <taxon>Rhabditina</taxon>
        <taxon>Rhabditomorpha</taxon>
        <taxon>Rhabditoidea</taxon>
        <taxon>Rhabditidae</taxon>
        <taxon>Peloderinae</taxon>
        <taxon>Caenorhabditis</taxon>
    </lineage>
</organism>
<dbReference type="AlphaFoldDB" id="G0PMF9"/>
<keyword evidence="3" id="KW-1185">Reference proteome</keyword>
<evidence type="ECO:0000313" key="3">
    <source>
        <dbReference type="Proteomes" id="UP000008068"/>
    </source>
</evidence>
<reference evidence="3" key="1">
    <citation type="submission" date="2011-07" db="EMBL/GenBank/DDBJ databases">
        <authorList>
            <consortium name="Caenorhabditis brenneri Sequencing and Analysis Consortium"/>
            <person name="Wilson R.K."/>
        </authorList>
    </citation>
    <scope>NUCLEOTIDE SEQUENCE [LARGE SCALE GENOMIC DNA]</scope>
    <source>
        <strain evidence="3">PB2801</strain>
    </source>
</reference>